<dbReference type="EMBL" id="JARJCM010000890">
    <property type="protein sequence ID" value="KAJ7015777.1"/>
    <property type="molecule type" value="Genomic_DNA"/>
</dbReference>
<name>A0AAD6RYQ4_9AGAR</name>
<keyword evidence="3" id="KW-1185">Reference proteome</keyword>
<comment type="caution">
    <text evidence="2">The sequence shown here is derived from an EMBL/GenBank/DDBJ whole genome shotgun (WGS) entry which is preliminary data.</text>
</comment>
<accession>A0AAD6RYQ4</accession>
<proteinExistence type="predicted"/>
<protein>
    <submittedName>
        <fullName evidence="2">Uncharacterized protein</fullName>
    </submittedName>
</protein>
<sequence length="212" mass="23002">MVQTTDDGLQTAGFGFGPDNFHWATQKFSGDMPGSFLGDQEMLESTHAAVGDAHLMGNNERRDSENSNPSGEPRSLSLQKWTMPIGGKTALQAAFIRSFHVMQWDGGGYGEYFRRRVDREEVARQLWPPPSSLACATRATRTAGALGVAGPSSPTVTHAIARQRLILRLPSPVDTATPPPSPSSLFTPMRLPTSMWDENIDFASISTGDYCG</sequence>
<feature type="region of interest" description="Disordered" evidence="1">
    <location>
        <begin position="57"/>
        <end position="79"/>
    </location>
</feature>
<gene>
    <name evidence="2" type="ORF">C8F04DRAFT_1205159</name>
</gene>
<feature type="compositionally biased region" description="Polar residues" evidence="1">
    <location>
        <begin position="66"/>
        <end position="79"/>
    </location>
</feature>
<dbReference type="Proteomes" id="UP001218188">
    <property type="component" value="Unassembled WGS sequence"/>
</dbReference>
<evidence type="ECO:0000313" key="3">
    <source>
        <dbReference type="Proteomes" id="UP001218188"/>
    </source>
</evidence>
<evidence type="ECO:0000256" key="1">
    <source>
        <dbReference type="SAM" id="MobiDB-lite"/>
    </source>
</evidence>
<organism evidence="2 3">
    <name type="scientific">Mycena alexandri</name>
    <dbReference type="NCBI Taxonomy" id="1745969"/>
    <lineage>
        <taxon>Eukaryota</taxon>
        <taxon>Fungi</taxon>
        <taxon>Dikarya</taxon>
        <taxon>Basidiomycota</taxon>
        <taxon>Agaricomycotina</taxon>
        <taxon>Agaricomycetes</taxon>
        <taxon>Agaricomycetidae</taxon>
        <taxon>Agaricales</taxon>
        <taxon>Marasmiineae</taxon>
        <taxon>Mycenaceae</taxon>
        <taxon>Mycena</taxon>
    </lineage>
</organism>
<reference evidence="2" key="1">
    <citation type="submission" date="2023-03" db="EMBL/GenBank/DDBJ databases">
        <title>Massive genome expansion in bonnet fungi (Mycena s.s.) driven by repeated elements and novel gene families across ecological guilds.</title>
        <authorList>
            <consortium name="Lawrence Berkeley National Laboratory"/>
            <person name="Harder C.B."/>
            <person name="Miyauchi S."/>
            <person name="Viragh M."/>
            <person name="Kuo A."/>
            <person name="Thoen E."/>
            <person name="Andreopoulos B."/>
            <person name="Lu D."/>
            <person name="Skrede I."/>
            <person name="Drula E."/>
            <person name="Henrissat B."/>
            <person name="Morin E."/>
            <person name="Kohler A."/>
            <person name="Barry K."/>
            <person name="LaButti K."/>
            <person name="Morin E."/>
            <person name="Salamov A."/>
            <person name="Lipzen A."/>
            <person name="Mereny Z."/>
            <person name="Hegedus B."/>
            <person name="Baldrian P."/>
            <person name="Stursova M."/>
            <person name="Weitz H."/>
            <person name="Taylor A."/>
            <person name="Grigoriev I.V."/>
            <person name="Nagy L.G."/>
            <person name="Martin F."/>
            <person name="Kauserud H."/>
        </authorList>
    </citation>
    <scope>NUCLEOTIDE SEQUENCE</scope>
    <source>
        <strain evidence="2">CBHHK200</strain>
    </source>
</reference>
<evidence type="ECO:0000313" key="2">
    <source>
        <dbReference type="EMBL" id="KAJ7015777.1"/>
    </source>
</evidence>
<dbReference type="AlphaFoldDB" id="A0AAD6RYQ4"/>